<dbReference type="SUPFAM" id="SSF49503">
    <property type="entry name" value="Cupredoxins"/>
    <property type="match status" value="1"/>
</dbReference>
<feature type="chain" id="PRO_5026960794" evidence="6">
    <location>
        <begin position="20"/>
        <end position="186"/>
    </location>
</feature>
<dbReference type="PROSITE" id="PS51485">
    <property type="entry name" value="PHYTOCYANIN"/>
    <property type="match status" value="1"/>
</dbReference>
<evidence type="ECO:0000256" key="6">
    <source>
        <dbReference type="SAM" id="SignalP"/>
    </source>
</evidence>
<keyword evidence="8" id="KW-1185">Reference proteome</keyword>
<evidence type="ECO:0000256" key="4">
    <source>
        <dbReference type="SAM" id="MobiDB-lite"/>
    </source>
</evidence>
<feature type="region of interest" description="Disordered" evidence="4">
    <location>
        <begin position="117"/>
        <end position="157"/>
    </location>
</feature>
<evidence type="ECO:0000259" key="7">
    <source>
        <dbReference type="PROSITE" id="PS51485"/>
    </source>
</evidence>
<evidence type="ECO:0000256" key="5">
    <source>
        <dbReference type="SAM" id="Phobius"/>
    </source>
</evidence>
<dbReference type="FunFam" id="2.60.40.420:FF:000003">
    <property type="entry name" value="Blue copper"/>
    <property type="match status" value="1"/>
</dbReference>
<evidence type="ECO:0000313" key="9">
    <source>
        <dbReference type="RefSeq" id="XP_010919749.1"/>
    </source>
</evidence>
<dbReference type="CDD" id="cd04216">
    <property type="entry name" value="Phytocyanin"/>
    <property type="match status" value="1"/>
</dbReference>
<dbReference type="GO" id="GO:0009055">
    <property type="term" value="F:electron transfer activity"/>
    <property type="evidence" value="ECO:0007669"/>
    <property type="project" value="InterPro"/>
</dbReference>
<dbReference type="Proteomes" id="UP000504607">
    <property type="component" value="Chromosome 4"/>
</dbReference>
<dbReference type="GO" id="GO:0046872">
    <property type="term" value="F:metal ion binding"/>
    <property type="evidence" value="ECO:0007669"/>
    <property type="project" value="UniProtKB-KW"/>
</dbReference>
<keyword evidence="6" id="KW-0732">Signal</keyword>
<dbReference type="InParanoid" id="A0A6I9R3C1"/>
<evidence type="ECO:0000256" key="2">
    <source>
        <dbReference type="ARBA" id="ARBA00023008"/>
    </source>
</evidence>
<dbReference type="PANTHER" id="PTHR33021:SF350">
    <property type="entry name" value="UCLACYANIN-2"/>
    <property type="match status" value="1"/>
</dbReference>
<dbReference type="AlphaFoldDB" id="A0A6I9R3C1"/>
<dbReference type="KEGG" id="egu:105043759"/>
<dbReference type="InterPro" id="IPR039391">
    <property type="entry name" value="Phytocyanin-like"/>
</dbReference>
<dbReference type="GO" id="GO:0005886">
    <property type="term" value="C:plasma membrane"/>
    <property type="evidence" value="ECO:0007669"/>
    <property type="project" value="TreeGrafter"/>
</dbReference>
<feature type="compositionally biased region" description="Low complexity" evidence="4">
    <location>
        <begin position="118"/>
        <end position="156"/>
    </location>
</feature>
<accession>A0A6I9R3C1</accession>
<evidence type="ECO:0000256" key="3">
    <source>
        <dbReference type="ARBA" id="ARBA00023180"/>
    </source>
</evidence>
<protein>
    <submittedName>
        <fullName evidence="9">Blue copper protein</fullName>
    </submittedName>
</protein>
<dbReference type="GeneID" id="105043759"/>
<sequence length="186" mass="19144">MAGVTALLVLLIAAVPVYATQYTVGDSQGWTSGVDYSTWVSDKTFKVGDTLLFQYGFLHSVDEVSESDYKACSASNSIQTYNDQNTKITLSKAGSRYFICGTPGHCTGGMKLAVTVAGSSTTPSTPEGSTPSTSTPSTPSSGSQPSSKTPSTPSTTKINGATGSGFYAGNALFLGLLLVLGRVLLG</sequence>
<dbReference type="OrthoDB" id="686200at2759"/>
<reference evidence="9" key="1">
    <citation type="submission" date="2025-08" db="UniProtKB">
        <authorList>
            <consortium name="RefSeq"/>
        </authorList>
    </citation>
    <scope>IDENTIFICATION</scope>
</reference>
<feature type="transmembrane region" description="Helical" evidence="5">
    <location>
        <begin position="165"/>
        <end position="185"/>
    </location>
</feature>
<feature type="domain" description="Phytocyanin" evidence="7">
    <location>
        <begin position="20"/>
        <end position="118"/>
    </location>
</feature>
<name>A0A6I9R3C1_ELAGV</name>
<dbReference type="RefSeq" id="XP_010919749.1">
    <property type="nucleotide sequence ID" value="XM_010921447.3"/>
</dbReference>
<proteinExistence type="predicted"/>
<keyword evidence="5" id="KW-1133">Transmembrane helix</keyword>
<gene>
    <name evidence="9" type="primary">LOC105043759</name>
</gene>
<evidence type="ECO:0000256" key="1">
    <source>
        <dbReference type="ARBA" id="ARBA00022723"/>
    </source>
</evidence>
<dbReference type="Gene3D" id="2.60.40.420">
    <property type="entry name" value="Cupredoxins - blue copper proteins"/>
    <property type="match status" value="1"/>
</dbReference>
<keyword evidence="5" id="KW-0472">Membrane</keyword>
<dbReference type="Pfam" id="PF02298">
    <property type="entry name" value="Cu_bind_like"/>
    <property type="match status" value="1"/>
</dbReference>
<evidence type="ECO:0000313" key="8">
    <source>
        <dbReference type="Proteomes" id="UP000504607"/>
    </source>
</evidence>
<keyword evidence="5" id="KW-0812">Transmembrane</keyword>
<dbReference type="PROSITE" id="PS00196">
    <property type="entry name" value="COPPER_BLUE"/>
    <property type="match status" value="1"/>
</dbReference>
<feature type="signal peptide" evidence="6">
    <location>
        <begin position="1"/>
        <end position="19"/>
    </location>
</feature>
<dbReference type="InterPro" id="IPR028871">
    <property type="entry name" value="BlueCu_1_BS"/>
</dbReference>
<keyword evidence="3" id="KW-0325">Glycoprotein</keyword>
<dbReference type="InterPro" id="IPR003245">
    <property type="entry name" value="Phytocyanin_dom"/>
</dbReference>
<organism evidence="8 9">
    <name type="scientific">Elaeis guineensis var. tenera</name>
    <name type="common">Oil palm</name>
    <dbReference type="NCBI Taxonomy" id="51953"/>
    <lineage>
        <taxon>Eukaryota</taxon>
        <taxon>Viridiplantae</taxon>
        <taxon>Streptophyta</taxon>
        <taxon>Embryophyta</taxon>
        <taxon>Tracheophyta</taxon>
        <taxon>Spermatophyta</taxon>
        <taxon>Magnoliopsida</taxon>
        <taxon>Liliopsida</taxon>
        <taxon>Arecaceae</taxon>
        <taxon>Arecoideae</taxon>
        <taxon>Cocoseae</taxon>
        <taxon>Elaeidinae</taxon>
        <taxon>Elaeis</taxon>
    </lineage>
</organism>
<dbReference type="InterPro" id="IPR008972">
    <property type="entry name" value="Cupredoxin"/>
</dbReference>
<keyword evidence="2" id="KW-0186">Copper</keyword>
<dbReference type="PANTHER" id="PTHR33021">
    <property type="entry name" value="BLUE COPPER PROTEIN"/>
    <property type="match status" value="1"/>
</dbReference>
<dbReference type="FunCoup" id="A0A6I9R3C1">
    <property type="interactions" value="2"/>
</dbReference>
<keyword evidence="1" id="KW-0479">Metal-binding</keyword>